<sequence length="164" mass="18581">MSQTFFLFDSFPRRAVGKKSIGSHRSFGTDSVSVNATFHYSLFSPAQQALSPQTWGKERGGKAMIVIRRMARVVVLFSVRVNLPCLGMIFSVQILFLQSLNSFFACFFEWTITKGKNCPYVVLQRLFPKAQSGYRRCRQQTGLGNREIFSTSKIEPLSGLIHLQ</sequence>
<protein>
    <submittedName>
        <fullName evidence="2">Uncharacterized protein</fullName>
    </submittedName>
</protein>
<accession>A0A450XHA1</accession>
<evidence type="ECO:0000256" key="1">
    <source>
        <dbReference type="SAM" id="Phobius"/>
    </source>
</evidence>
<keyword evidence="1" id="KW-0812">Transmembrane</keyword>
<keyword evidence="1" id="KW-1133">Transmembrane helix</keyword>
<gene>
    <name evidence="2" type="ORF">BECKMB1821G_GA0114241_104034</name>
    <name evidence="4" type="ORF">BECKMB1821H_GA0114242_103134</name>
    <name evidence="3" type="ORF">BECKMB1821I_GA0114274_103133</name>
</gene>
<evidence type="ECO:0000313" key="2">
    <source>
        <dbReference type="EMBL" id="VFK28695.1"/>
    </source>
</evidence>
<proteinExistence type="predicted"/>
<evidence type="ECO:0000313" key="3">
    <source>
        <dbReference type="EMBL" id="VFK32276.1"/>
    </source>
</evidence>
<name>A0A450XHA1_9GAMM</name>
<feature type="transmembrane region" description="Helical" evidence="1">
    <location>
        <begin position="73"/>
        <end position="96"/>
    </location>
</feature>
<reference evidence="2" key="1">
    <citation type="submission" date="2019-02" db="EMBL/GenBank/DDBJ databases">
        <authorList>
            <person name="Gruber-Vodicka R. H."/>
            <person name="Seah K. B. B."/>
        </authorList>
    </citation>
    <scope>NUCLEOTIDE SEQUENCE</scope>
    <source>
        <strain evidence="2">BECK_BZ197</strain>
        <strain evidence="4">BECK_BZ198</strain>
        <strain evidence="3">BECK_BZ199</strain>
    </source>
</reference>
<organism evidence="2">
    <name type="scientific">Candidatus Kentrum sp. MB</name>
    <dbReference type="NCBI Taxonomy" id="2138164"/>
    <lineage>
        <taxon>Bacteria</taxon>
        <taxon>Pseudomonadati</taxon>
        <taxon>Pseudomonadota</taxon>
        <taxon>Gammaproteobacteria</taxon>
        <taxon>Candidatus Kentrum</taxon>
    </lineage>
</organism>
<dbReference type="EMBL" id="CAADFQ010000031">
    <property type="protein sequence ID" value="VFK32276.1"/>
    <property type="molecule type" value="Genomic_DNA"/>
</dbReference>
<dbReference type="EMBL" id="CAADFO010000040">
    <property type="protein sequence ID" value="VFK28695.1"/>
    <property type="molecule type" value="Genomic_DNA"/>
</dbReference>
<keyword evidence="1" id="KW-0472">Membrane</keyword>
<evidence type="ECO:0000313" key="4">
    <source>
        <dbReference type="EMBL" id="VFK75785.1"/>
    </source>
</evidence>
<dbReference type="EMBL" id="CAADGH010000031">
    <property type="protein sequence ID" value="VFK75785.1"/>
    <property type="molecule type" value="Genomic_DNA"/>
</dbReference>
<dbReference type="AlphaFoldDB" id="A0A450XHA1"/>